<dbReference type="EMBL" id="LJCR01000143">
    <property type="protein sequence ID" value="KPV53954.1"/>
    <property type="molecule type" value="Genomic_DNA"/>
</dbReference>
<reference evidence="1 2" key="1">
    <citation type="submission" date="2015-09" db="EMBL/GenBank/DDBJ databases">
        <title>Draft genome sequence of Kouleothrix aurantiaca JCM 19913.</title>
        <authorList>
            <person name="Hemp J."/>
        </authorList>
    </citation>
    <scope>NUCLEOTIDE SEQUENCE [LARGE SCALE GENOMIC DNA]</scope>
    <source>
        <strain evidence="1 2">COM-B</strain>
    </source>
</reference>
<accession>A0A0P9DV23</accession>
<evidence type="ECO:0000313" key="1">
    <source>
        <dbReference type="EMBL" id="KPV53954.1"/>
    </source>
</evidence>
<sequence>MLLHCSFWLKSIFGNKKLNKPEERQKNHFVFPRKIMRLHYVMPLMCCLRASQNMKIKHSAHSAIIELLPV</sequence>
<evidence type="ECO:0000313" key="2">
    <source>
        <dbReference type="Proteomes" id="UP000050509"/>
    </source>
</evidence>
<protein>
    <submittedName>
        <fullName evidence="1">Uncharacterized protein</fullName>
    </submittedName>
</protein>
<gene>
    <name evidence="1" type="ORF">SE17_06640</name>
</gene>
<dbReference type="Proteomes" id="UP000050509">
    <property type="component" value="Unassembled WGS sequence"/>
</dbReference>
<organism evidence="1 2">
    <name type="scientific">Kouleothrix aurantiaca</name>
    <dbReference type="NCBI Taxonomy" id="186479"/>
    <lineage>
        <taxon>Bacteria</taxon>
        <taxon>Bacillati</taxon>
        <taxon>Chloroflexota</taxon>
        <taxon>Chloroflexia</taxon>
        <taxon>Chloroflexales</taxon>
        <taxon>Roseiflexineae</taxon>
        <taxon>Roseiflexaceae</taxon>
        <taxon>Kouleothrix</taxon>
    </lineage>
</organism>
<keyword evidence="2" id="KW-1185">Reference proteome</keyword>
<dbReference type="AlphaFoldDB" id="A0A0P9DV23"/>
<comment type="caution">
    <text evidence="1">The sequence shown here is derived from an EMBL/GenBank/DDBJ whole genome shotgun (WGS) entry which is preliminary data.</text>
</comment>
<name>A0A0P9DV23_9CHLR</name>
<proteinExistence type="predicted"/>